<organism evidence="2 3">
    <name type="scientific">Singulisphaera acidiphila (strain ATCC BAA-1392 / DSM 18658 / VKM B-2454 / MOB10)</name>
    <dbReference type="NCBI Taxonomy" id="886293"/>
    <lineage>
        <taxon>Bacteria</taxon>
        <taxon>Pseudomonadati</taxon>
        <taxon>Planctomycetota</taxon>
        <taxon>Planctomycetia</taxon>
        <taxon>Isosphaerales</taxon>
        <taxon>Isosphaeraceae</taxon>
        <taxon>Singulisphaera</taxon>
    </lineage>
</organism>
<accession>L0DM01</accession>
<proteinExistence type="predicted"/>
<dbReference type="STRING" id="886293.Sinac_5719"/>
<dbReference type="AlphaFoldDB" id="L0DM01"/>
<evidence type="ECO:0000313" key="3">
    <source>
        <dbReference type="Proteomes" id="UP000010798"/>
    </source>
</evidence>
<dbReference type="HOGENOM" id="CLU_3405471_0_0_0"/>
<dbReference type="Proteomes" id="UP000010798">
    <property type="component" value="Chromosome"/>
</dbReference>
<sequence>MSPIKSDGKGKKCGSKNDTRVVDPGFNLTT</sequence>
<evidence type="ECO:0000313" key="2">
    <source>
        <dbReference type="EMBL" id="AGA29850.1"/>
    </source>
</evidence>
<feature type="compositionally biased region" description="Basic and acidic residues" evidence="1">
    <location>
        <begin position="1"/>
        <end position="21"/>
    </location>
</feature>
<dbReference type="EMBL" id="CP003364">
    <property type="protein sequence ID" value="AGA29850.1"/>
    <property type="molecule type" value="Genomic_DNA"/>
</dbReference>
<protein>
    <submittedName>
        <fullName evidence="2">Uncharacterized protein</fullName>
    </submittedName>
</protein>
<gene>
    <name evidence="2" type="ordered locus">Sinac_5719</name>
</gene>
<keyword evidence="3" id="KW-1185">Reference proteome</keyword>
<feature type="region of interest" description="Disordered" evidence="1">
    <location>
        <begin position="1"/>
        <end position="30"/>
    </location>
</feature>
<reference evidence="2 3" key="1">
    <citation type="submission" date="2012-02" db="EMBL/GenBank/DDBJ databases">
        <title>Complete sequence of chromosome of Singulisphaera acidiphila DSM 18658.</title>
        <authorList>
            <consortium name="US DOE Joint Genome Institute (JGI-PGF)"/>
            <person name="Lucas S."/>
            <person name="Copeland A."/>
            <person name="Lapidus A."/>
            <person name="Glavina del Rio T."/>
            <person name="Dalin E."/>
            <person name="Tice H."/>
            <person name="Bruce D."/>
            <person name="Goodwin L."/>
            <person name="Pitluck S."/>
            <person name="Peters L."/>
            <person name="Ovchinnikova G."/>
            <person name="Chertkov O."/>
            <person name="Kyrpides N."/>
            <person name="Mavromatis K."/>
            <person name="Ivanova N."/>
            <person name="Brettin T."/>
            <person name="Detter J.C."/>
            <person name="Han C."/>
            <person name="Larimer F."/>
            <person name="Land M."/>
            <person name="Hauser L."/>
            <person name="Markowitz V."/>
            <person name="Cheng J.-F."/>
            <person name="Hugenholtz P."/>
            <person name="Woyke T."/>
            <person name="Wu D."/>
            <person name="Tindall B."/>
            <person name="Pomrenke H."/>
            <person name="Brambilla E."/>
            <person name="Klenk H.-P."/>
            <person name="Eisen J.A."/>
        </authorList>
    </citation>
    <scope>NUCLEOTIDE SEQUENCE [LARGE SCALE GENOMIC DNA]</scope>
    <source>
        <strain evidence="3">ATCC BAA-1392 / DSM 18658 / VKM B-2454 / MOB10</strain>
    </source>
</reference>
<evidence type="ECO:0000256" key="1">
    <source>
        <dbReference type="SAM" id="MobiDB-lite"/>
    </source>
</evidence>
<name>L0DM01_SINAD</name>
<dbReference type="KEGG" id="saci:Sinac_5719"/>